<dbReference type="EMBL" id="AYZF01000002">
    <property type="protein sequence ID" value="KRN07632.1"/>
    <property type="molecule type" value="Genomic_DNA"/>
</dbReference>
<dbReference type="Gene3D" id="2.40.260.10">
    <property type="entry name" value="Sortase"/>
    <property type="match status" value="1"/>
</dbReference>
<reference evidence="5 6" key="1">
    <citation type="journal article" date="2015" name="Genome Announc.">
        <title>Expanding the biotechnology potential of lactobacilli through comparative genomics of 213 strains and associated genera.</title>
        <authorList>
            <person name="Sun Z."/>
            <person name="Harris H.M."/>
            <person name="McCann A."/>
            <person name="Guo C."/>
            <person name="Argimon S."/>
            <person name="Zhang W."/>
            <person name="Yang X."/>
            <person name="Jeffery I.B."/>
            <person name="Cooney J.C."/>
            <person name="Kagawa T.F."/>
            <person name="Liu W."/>
            <person name="Song Y."/>
            <person name="Salvetti E."/>
            <person name="Wrobel A."/>
            <person name="Rasinkangas P."/>
            <person name="Parkhill J."/>
            <person name="Rea M.C."/>
            <person name="O'Sullivan O."/>
            <person name="Ritari J."/>
            <person name="Douillard F.P."/>
            <person name="Paul Ross R."/>
            <person name="Yang R."/>
            <person name="Briner A.E."/>
            <person name="Felis G.E."/>
            <person name="de Vos W.M."/>
            <person name="Barrangou R."/>
            <person name="Klaenhammer T.R."/>
            <person name="Caufield P.W."/>
            <person name="Cui Y."/>
            <person name="Zhang H."/>
            <person name="O'Toole P.W."/>
        </authorList>
    </citation>
    <scope>NUCLEOTIDE SEQUENCE [LARGE SCALE GENOMIC DNA]</scope>
    <source>
        <strain evidence="5 6">DSM 21376</strain>
    </source>
</reference>
<dbReference type="STRING" id="1423806.FD15_GL000924"/>
<dbReference type="RefSeq" id="WP_034988962.1">
    <property type="nucleotide sequence ID" value="NZ_AYZF01000002.1"/>
</dbReference>
<evidence type="ECO:0000256" key="3">
    <source>
        <dbReference type="ARBA" id="ARBA00022807"/>
    </source>
</evidence>
<keyword evidence="1" id="KW-0645">Protease</keyword>
<dbReference type="InterPro" id="IPR023365">
    <property type="entry name" value="Sortase_dom-sf"/>
</dbReference>
<evidence type="ECO:0000256" key="1">
    <source>
        <dbReference type="ARBA" id="ARBA00022670"/>
    </source>
</evidence>
<gene>
    <name evidence="5" type="ORF">FD15_GL000924</name>
</gene>
<dbReference type="Pfam" id="PF04203">
    <property type="entry name" value="Sortase"/>
    <property type="match status" value="1"/>
</dbReference>
<feature type="active site" description="Proton donor/acceptor" evidence="4">
    <location>
        <position position="130"/>
    </location>
</feature>
<dbReference type="OrthoDB" id="1648028at2"/>
<dbReference type="PATRIC" id="fig|1423806.3.peg.941"/>
<protein>
    <submittedName>
        <fullName evidence="5">Sortase</fullName>
    </submittedName>
</protein>
<sequence>MKKKVAASIKIFCLVLLLAIGLAMIFNEQIKNIVIGDMTHNALKSETQSVDQAKKSKTSFDFKKVKPAGPAAVKDAWSDNTHAIGKLAIPAVKMKLPIFYGLRNENLLRGTGTMKSNEKMGQGNYALAGHHMKDPRILFSPLTKVKKGELIYLTDNKRVYQYRITVKKVVDEYQVQWIKDVPGKKLLTLVTCLTAKTGENNRIVVRGELVKIESLKKS</sequence>
<organism evidence="5 6">
    <name type="scientific">Liquorilactobacillus sucicola DSM 21376 = JCM 15457</name>
    <dbReference type="NCBI Taxonomy" id="1423806"/>
    <lineage>
        <taxon>Bacteria</taxon>
        <taxon>Bacillati</taxon>
        <taxon>Bacillota</taxon>
        <taxon>Bacilli</taxon>
        <taxon>Lactobacillales</taxon>
        <taxon>Lactobacillaceae</taxon>
        <taxon>Liquorilactobacillus</taxon>
    </lineage>
</organism>
<keyword evidence="2" id="KW-0378">Hydrolase</keyword>
<evidence type="ECO:0000256" key="4">
    <source>
        <dbReference type="PIRSR" id="PIRSR605754-1"/>
    </source>
</evidence>
<accession>A0A023CZ23</accession>
<dbReference type="AlphaFoldDB" id="A0A023CZ23"/>
<proteinExistence type="predicted"/>
<name>A0A023CZ23_9LACO</name>
<dbReference type="InterPro" id="IPR005754">
    <property type="entry name" value="Sortase"/>
</dbReference>
<dbReference type="NCBIfam" id="TIGR01076">
    <property type="entry name" value="sortase_fam"/>
    <property type="match status" value="1"/>
</dbReference>
<dbReference type="CDD" id="cd06165">
    <property type="entry name" value="Sortase_A"/>
    <property type="match status" value="1"/>
</dbReference>
<dbReference type="eggNOG" id="COG3764">
    <property type="taxonomic scope" value="Bacteria"/>
</dbReference>
<dbReference type="GO" id="GO:0008234">
    <property type="term" value="F:cysteine-type peptidase activity"/>
    <property type="evidence" value="ECO:0007669"/>
    <property type="project" value="UniProtKB-KW"/>
</dbReference>
<dbReference type="InterPro" id="IPR042007">
    <property type="entry name" value="Sortase_A"/>
</dbReference>
<dbReference type="GO" id="GO:0006508">
    <property type="term" value="P:proteolysis"/>
    <property type="evidence" value="ECO:0007669"/>
    <property type="project" value="UniProtKB-KW"/>
</dbReference>
<dbReference type="Proteomes" id="UP000050961">
    <property type="component" value="Unassembled WGS sequence"/>
</dbReference>
<evidence type="ECO:0000313" key="5">
    <source>
        <dbReference type="EMBL" id="KRN07632.1"/>
    </source>
</evidence>
<keyword evidence="3" id="KW-0788">Thiol protease</keyword>
<keyword evidence="6" id="KW-1185">Reference proteome</keyword>
<evidence type="ECO:0000313" key="6">
    <source>
        <dbReference type="Proteomes" id="UP000050961"/>
    </source>
</evidence>
<comment type="caution">
    <text evidence="5">The sequence shown here is derived from an EMBL/GenBank/DDBJ whole genome shotgun (WGS) entry which is preliminary data.</text>
</comment>
<feature type="active site" description="Acyl-thioester intermediate" evidence="4">
    <location>
        <position position="192"/>
    </location>
</feature>
<evidence type="ECO:0000256" key="2">
    <source>
        <dbReference type="ARBA" id="ARBA00022801"/>
    </source>
</evidence>
<dbReference type="SUPFAM" id="SSF63817">
    <property type="entry name" value="Sortase"/>
    <property type="match status" value="1"/>
</dbReference>